<dbReference type="AlphaFoldDB" id="A0A8K0C5F8"/>
<dbReference type="GO" id="GO:0005774">
    <property type="term" value="C:vacuolar membrane"/>
    <property type="evidence" value="ECO:0007669"/>
    <property type="project" value="TreeGrafter"/>
</dbReference>
<feature type="transmembrane region" description="Helical" evidence="5">
    <location>
        <begin position="96"/>
        <end position="118"/>
    </location>
</feature>
<evidence type="ECO:0000259" key="6">
    <source>
        <dbReference type="Pfam" id="PF01490"/>
    </source>
</evidence>
<evidence type="ECO:0000256" key="2">
    <source>
        <dbReference type="ARBA" id="ARBA00022692"/>
    </source>
</evidence>
<feature type="transmembrane region" description="Helical" evidence="5">
    <location>
        <begin position="337"/>
        <end position="362"/>
    </location>
</feature>
<feature type="transmembrane region" description="Helical" evidence="5">
    <location>
        <begin position="408"/>
        <end position="428"/>
    </location>
</feature>
<evidence type="ECO:0000256" key="1">
    <source>
        <dbReference type="ARBA" id="ARBA00004141"/>
    </source>
</evidence>
<dbReference type="Pfam" id="PF01490">
    <property type="entry name" value="Aa_trans"/>
    <property type="match status" value="1"/>
</dbReference>
<dbReference type="PANTHER" id="PTHR22950">
    <property type="entry name" value="AMINO ACID TRANSPORTER"/>
    <property type="match status" value="1"/>
</dbReference>
<keyword evidence="8" id="KW-1185">Reference proteome</keyword>
<accession>A0A8K0C5F8</accession>
<gene>
    <name evidence="7" type="ORF">ILUMI_27205</name>
</gene>
<comment type="caution">
    <text evidence="7">The sequence shown here is derived from an EMBL/GenBank/DDBJ whole genome shotgun (WGS) entry which is preliminary data.</text>
</comment>
<organism evidence="7 8">
    <name type="scientific">Ignelater luminosus</name>
    <name type="common">Cucubano</name>
    <name type="synonym">Pyrophorus luminosus</name>
    <dbReference type="NCBI Taxonomy" id="2038154"/>
    <lineage>
        <taxon>Eukaryota</taxon>
        <taxon>Metazoa</taxon>
        <taxon>Ecdysozoa</taxon>
        <taxon>Arthropoda</taxon>
        <taxon>Hexapoda</taxon>
        <taxon>Insecta</taxon>
        <taxon>Pterygota</taxon>
        <taxon>Neoptera</taxon>
        <taxon>Endopterygota</taxon>
        <taxon>Coleoptera</taxon>
        <taxon>Polyphaga</taxon>
        <taxon>Elateriformia</taxon>
        <taxon>Elateroidea</taxon>
        <taxon>Elateridae</taxon>
        <taxon>Agrypninae</taxon>
        <taxon>Pyrophorini</taxon>
        <taxon>Ignelater</taxon>
    </lineage>
</organism>
<keyword evidence="4 5" id="KW-0472">Membrane</keyword>
<reference evidence="7" key="1">
    <citation type="submission" date="2019-08" db="EMBL/GenBank/DDBJ databases">
        <title>The genome of the North American firefly Photinus pyralis.</title>
        <authorList>
            <consortium name="Photinus pyralis genome working group"/>
            <person name="Fallon T.R."/>
            <person name="Sander Lower S.E."/>
            <person name="Weng J.-K."/>
        </authorList>
    </citation>
    <scope>NUCLEOTIDE SEQUENCE</scope>
    <source>
        <strain evidence="7">TRF0915ILg1</strain>
        <tissue evidence="7">Whole body</tissue>
    </source>
</reference>
<feature type="transmembrane region" description="Helical" evidence="5">
    <location>
        <begin position="160"/>
        <end position="184"/>
    </location>
</feature>
<evidence type="ECO:0000256" key="3">
    <source>
        <dbReference type="ARBA" id="ARBA00022989"/>
    </source>
</evidence>
<proteinExistence type="predicted"/>
<evidence type="ECO:0000256" key="4">
    <source>
        <dbReference type="ARBA" id="ARBA00023136"/>
    </source>
</evidence>
<keyword evidence="2 5" id="KW-0812">Transmembrane</keyword>
<keyword evidence="3 5" id="KW-1133">Transmembrane helix</keyword>
<feature type="transmembrane region" description="Helical" evidence="5">
    <location>
        <begin position="382"/>
        <end position="402"/>
    </location>
</feature>
<feature type="transmembrane region" description="Helical" evidence="5">
    <location>
        <begin position="196"/>
        <end position="214"/>
    </location>
</feature>
<dbReference type="PANTHER" id="PTHR22950:SF680">
    <property type="entry name" value="PROTON-COUPLED AMINO ACID TRANSPORTER 4-LIKE PROTEIN"/>
    <property type="match status" value="1"/>
</dbReference>
<dbReference type="EMBL" id="VTPC01091251">
    <property type="protein sequence ID" value="KAF2878966.1"/>
    <property type="molecule type" value="Genomic_DNA"/>
</dbReference>
<feature type="transmembrane region" description="Helical" evidence="5">
    <location>
        <begin position="449"/>
        <end position="468"/>
    </location>
</feature>
<dbReference type="GO" id="GO:0015179">
    <property type="term" value="F:L-amino acid transmembrane transporter activity"/>
    <property type="evidence" value="ECO:0007669"/>
    <property type="project" value="TreeGrafter"/>
</dbReference>
<dbReference type="InterPro" id="IPR013057">
    <property type="entry name" value="AA_transpt_TM"/>
</dbReference>
<feature type="transmembrane region" description="Helical" evidence="5">
    <location>
        <begin position="226"/>
        <end position="243"/>
    </location>
</feature>
<protein>
    <recommendedName>
        <fullName evidence="6">Amino acid transporter transmembrane domain-containing protein</fullName>
    </recommendedName>
</protein>
<dbReference type="OrthoDB" id="1684102at2759"/>
<name>A0A8K0C5F8_IGNLU</name>
<evidence type="ECO:0000313" key="8">
    <source>
        <dbReference type="Proteomes" id="UP000801492"/>
    </source>
</evidence>
<evidence type="ECO:0000313" key="7">
    <source>
        <dbReference type="EMBL" id="KAF2878966.1"/>
    </source>
</evidence>
<dbReference type="Proteomes" id="UP000801492">
    <property type="component" value="Unassembled WGS sequence"/>
</dbReference>
<feature type="transmembrane region" description="Helical" evidence="5">
    <location>
        <begin position="263"/>
        <end position="281"/>
    </location>
</feature>
<comment type="subcellular location">
    <subcellularLocation>
        <location evidence="1">Membrane</location>
        <topology evidence="1">Multi-pass membrane protein</topology>
    </subcellularLocation>
</comment>
<feature type="domain" description="Amino acid transporter transmembrane" evidence="6">
    <location>
        <begin position="65"/>
        <end position="468"/>
    </location>
</feature>
<feature type="transmembrane region" description="Helical" evidence="5">
    <location>
        <begin position="293"/>
        <end position="317"/>
    </location>
</feature>
<evidence type="ECO:0000256" key="5">
    <source>
        <dbReference type="SAM" id="Phobius"/>
    </source>
</evidence>
<sequence>MSAQHTNPVFVSDESYTERSFSTLNNPQGNSANKDVFTIDLKETNKAKEAYDNYDPFMHRKVEHPTTNSETLFHLLKGCLGTGILAMPKAFSNSGYLLGSIGTVFIGVICTYCIHLLIKSEYELCKRRKIPSLTYPATAEAAFSDGPRCLRKFASVSVHVVNTFLLIYQMGTCCVYVVFIGANIQSVANIHIKEMGIEIYMLIFLIPLILINWIKNLKRLAPFSTAANAITLVSFGIILYYVITDKPSFDNKELVGKAENIPLFFGTVLFALEAIGVIMPLENEMKSPKSFGSTVGVLNVGMTTIIFLYLGMGLLGYLTYGHAVEGTITLNLPKEDVLAQIVKISLALAIFVTYGLQCYVAVDITWNEYLGPKLEKNSRQVLWEYVTRTVLVLITFVLAVLVPALDLFISLFGAFCLSALGIAIPAAIETCTYWYSRSGASFYIMLIKNLALIIFGLCGLVAGTYTSIRDIIKEFS</sequence>